<evidence type="ECO:0000313" key="2">
    <source>
        <dbReference type="Proteomes" id="UP000548726"/>
    </source>
</evidence>
<gene>
    <name evidence="1" type="ORF">DmAi_14390</name>
</gene>
<dbReference type="Proteomes" id="UP000548726">
    <property type="component" value="Unassembled WGS sequence"/>
</dbReference>
<comment type="caution">
    <text evidence="1">The sequence shown here is derived from an EMBL/GenBank/DDBJ whole genome shotgun (WGS) entry which is preliminary data.</text>
</comment>
<sequence length="35" mass="3997">MVTGFSASDSFVLLEEKDFLISKGNIKEFLQIQNF</sequence>
<reference evidence="1 2" key="1">
    <citation type="journal article" date="2020" name="Cell Rep.">
        <title>Local necrotic cells trigger systemic immune activation via gut microbiome dysbiosis in Drosophila.</title>
        <authorList>
            <person name="Kosakamoto H."/>
            <person name="Yamauchi T."/>
            <person name="Akuzawa-Tokita Y."/>
            <person name="Nishimura K."/>
            <person name="Soga T."/>
            <person name="Murakami T."/>
            <person name="Mori H."/>
            <person name="Yamamoto K."/>
            <person name="Miyazaki R."/>
            <person name="Koto A."/>
            <person name="Miura M."/>
            <person name="Obata F."/>
        </authorList>
    </citation>
    <scope>NUCLEOTIDE SEQUENCE [LARGE SCALE GENOMIC DNA]</scope>
    <source>
        <strain evidence="1 2">Ai</strain>
    </source>
</reference>
<dbReference type="EMBL" id="BLJP01000004">
    <property type="protein sequence ID" value="GFE93380.1"/>
    <property type="molecule type" value="Genomic_DNA"/>
</dbReference>
<proteinExistence type="predicted"/>
<evidence type="ECO:0000313" key="1">
    <source>
        <dbReference type="EMBL" id="GFE93380.1"/>
    </source>
</evidence>
<keyword evidence="2" id="KW-1185">Reference proteome</keyword>
<protein>
    <submittedName>
        <fullName evidence="1">Uncharacterized protein</fullName>
    </submittedName>
</protein>
<organism evidence="1 2">
    <name type="scientific">Acetobacter persici</name>
    <dbReference type="NCBI Taxonomy" id="1076596"/>
    <lineage>
        <taxon>Bacteria</taxon>
        <taxon>Pseudomonadati</taxon>
        <taxon>Pseudomonadota</taxon>
        <taxon>Alphaproteobacteria</taxon>
        <taxon>Acetobacterales</taxon>
        <taxon>Acetobacteraceae</taxon>
        <taxon>Acetobacter</taxon>
    </lineage>
</organism>
<dbReference type="AlphaFoldDB" id="A0A6V8I761"/>
<name>A0A6V8I761_9PROT</name>
<accession>A0A6V8I761</accession>